<reference evidence="1 2" key="1">
    <citation type="submission" date="2019-05" db="EMBL/GenBank/DDBJ databases">
        <title>Another draft genome of Portunus trituberculatus and its Hox gene families provides insights of decapod evolution.</title>
        <authorList>
            <person name="Jeong J.-H."/>
            <person name="Song I."/>
            <person name="Kim S."/>
            <person name="Choi T."/>
            <person name="Kim D."/>
            <person name="Ryu S."/>
            <person name="Kim W."/>
        </authorList>
    </citation>
    <scope>NUCLEOTIDE SEQUENCE [LARGE SCALE GENOMIC DNA]</scope>
    <source>
        <tissue evidence="1">Muscle</tissue>
    </source>
</reference>
<proteinExistence type="predicted"/>
<organism evidence="1 2">
    <name type="scientific">Portunus trituberculatus</name>
    <name type="common">Swimming crab</name>
    <name type="synonym">Neptunus trituberculatus</name>
    <dbReference type="NCBI Taxonomy" id="210409"/>
    <lineage>
        <taxon>Eukaryota</taxon>
        <taxon>Metazoa</taxon>
        <taxon>Ecdysozoa</taxon>
        <taxon>Arthropoda</taxon>
        <taxon>Crustacea</taxon>
        <taxon>Multicrustacea</taxon>
        <taxon>Malacostraca</taxon>
        <taxon>Eumalacostraca</taxon>
        <taxon>Eucarida</taxon>
        <taxon>Decapoda</taxon>
        <taxon>Pleocyemata</taxon>
        <taxon>Brachyura</taxon>
        <taxon>Eubrachyura</taxon>
        <taxon>Portunoidea</taxon>
        <taxon>Portunidae</taxon>
        <taxon>Portuninae</taxon>
        <taxon>Portunus</taxon>
    </lineage>
</organism>
<sequence length="61" mass="6592">MAVPPPLFLNDASPDSNQALAITNPQEAYAESTPFSFSLITTAQEVTHYTPRLAPLSKPFS</sequence>
<keyword evidence="2" id="KW-1185">Reference proteome</keyword>
<accession>A0A5B7HXL9</accession>
<dbReference type="Proteomes" id="UP000324222">
    <property type="component" value="Unassembled WGS sequence"/>
</dbReference>
<protein>
    <submittedName>
        <fullName evidence="1">Uncharacterized protein</fullName>
    </submittedName>
</protein>
<name>A0A5B7HXL9_PORTR</name>
<evidence type="ECO:0000313" key="1">
    <source>
        <dbReference type="EMBL" id="MPC76152.1"/>
    </source>
</evidence>
<comment type="caution">
    <text evidence="1">The sequence shown here is derived from an EMBL/GenBank/DDBJ whole genome shotgun (WGS) entry which is preliminary data.</text>
</comment>
<dbReference type="EMBL" id="VSRR010042706">
    <property type="protein sequence ID" value="MPC76152.1"/>
    <property type="molecule type" value="Genomic_DNA"/>
</dbReference>
<dbReference type="AlphaFoldDB" id="A0A5B7HXL9"/>
<evidence type="ECO:0000313" key="2">
    <source>
        <dbReference type="Proteomes" id="UP000324222"/>
    </source>
</evidence>
<gene>
    <name evidence="1" type="ORF">E2C01_070557</name>
</gene>